<dbReference type="PATRIC" id="fig|82380.11.peg.3603"/>
<name>A0A0F0L5S8_9MICO</name>
<organism evidence="1 2">
    <name type="scientific">Microbacterium oxydans</name>
    <dbReference type="NCBI Taxonomy" id="82380"/>
    <lineage>
        <taxon>Bacteria</taxon>
        <taxon>Bacillati</taxon>
        <taxon>Actinomycetota</taxon>
        <taxon>Actinomycetes</taxon>
        <taxon>Micrococcales</taxon>
        <taxon>Microbacteriaceae</taxon>
        <taxon>Microbacterium</taxon>
    </lineage>
</organism>
<dbReference type="EMBL" id="JYIW01000026">
    <property type="protein sequence ID" value="KJL28503.1"/>
    <property type="molecule type" value="Genomic_DNA"/>
</dbReference>
<evidence type="ECO:0000313" key="2">
    <source>
        <dbReference type="Proteomes" id="UP000033640"/>
    </source>
</evidence>
<proteinExistence type="predicted"/>
<comment type="caution">
    <text evidence="1">The sequence shown here is derived from an EMBL/GenBank/DDBJ whole genome shotgun (WGS) entry which is preliminary data.</text>
</comment>
<sequence length="48" mass="5066">MKKTEQAVSEHDVPLVLSPLPDALNLLDDDAAGYCSGGVCHFSAPKQP</sequence>
<dbReference type="AlphaFoldDB" id="A0A0F0L5S8"/>
<dbReference type="RefSeq" id="WP_197072151.1">
    <property type="nucleotide sequence ID" value="NZ_CAKKLT010000002.1"/>
</dbReference>
<reference evidence="1 2" key="1">
    <citation type="submission" date="2015-02" db="EMBL/GenBank/DDBJ databases">
        <title>Draft genome sequences of ten Microbacterium spp. with emphasis on heavy metal contaminated environments.</title>
        <authorList>
            <person name="Corretto E."/>
        </authorList>
    </citation>
    <scope>NUCLEOTIDE SEQUENCE [LARGE SCALE GENOMIC DNA]</scope>
    <source>
        <strain evidence="1 2">BEL4b</strain>
    </source>
</reference>
<accession>A0A0F0L5S8</accession>
<protein>
    <submittedName>
        <fullName evidence="1">Uncharacterized protein</fullName>
    </submittedName>
</protein>
<evidence type="ECO:0000313" key="1">
    <source>
        <dbReference type="EMBL" id="KJL28503.1"/>
    </source>
</evidence>
<dbReference type="Proteomes" id="UP000033640">
    <property type="component" value="Unassembled WGS sequence"/>
</dbReference>
<gene>
    <name evidence="1" type="ORF">RS83_03577</name>
</gene>